<evidence type="ECO:0000313" key="5">
    <source>
        <dbReference type="EMBL" id="USQ76415.1"/>
    </source>
</evidence>
<dbReference type="Pfam" id="PF24607">
    <property type="entry name" value="CBM_AftD"/>
    <property type="match status" value="1"/>
</dbReference>
<dbReference type="EMBL" id="CP099490">
    <property type="protein sequence ID" value="USQ76415.1"/>
    <property type="molecule type" value="Genomic_DNA"/>
</dbReference>
<feature type="transmembrane region" description="Helical" evidence="2">
    <location>
        <begin position="370"/>
        <end position="388"/>
    </location>
</feature>
<dbReference type="RefSeq" id="WP_252621110.1">
    <property type="nucleotide sequence ID" value="NZ_CP099490.1"/>
</dbReference>
<protein>
    <submittedName>
        <fullName evidence="5">Alpha-(1-&gt;3)-arabinofuranosyltransferase</fullName>
    </submittedName>
</protein>
<dbReference type="InterPro" id="IPR008979">
    <property type="entry name" value="Galactose-bd-like_sf"/>
</dbReference>
<proteinExistence type="predicted"/>
<gene>
    <name evidence="5" type="ORF">NF557_00330</name>
</gene>
<feature type="transmembrane region" description="Helical" evidence="2">
    <location>
        <begin position="1240"/>
        <end position="1261"/>
    </location>
</feature>
<reference evidence="5" key="1">
    <citation type="submission" date="2022-06" db="EMBL/GenBank/DDBJ databases">
        <title>Ornithinimicrobium JY.X270.</title>
        <authorList>
            <person name="Huang Y."/>
        </authorList>
    </citation>
    <scope>NUCLEOTIDE SEQUENCE</scope>
    <source>
        <strain evidence="5">JY.X270</strain>
    </source>
</reference>
<feature type="transmembrane region" description="Helical" evidence="2">
    <location>
        <begin position="142"/>
        <end position="163"/>
    </location>
</feature>
<evidence type="ECO:0000256" key="1">
    <source>
        <dbReference type="SAM" id="MobiDB-lite"/>
    </source>
</evidence>
<keyword evidence="2" id="KW-1133">Transmembrane helix</keyword>
<feature type="transmembrane region" description="Helical" evidence="2">
    <location>
        <begin position="295"/>
        <end position="313"/>
    </location>
</feature>
<feature type="region of interest" description="Disordered" evidence="1">
    <location>
        <begin position="1383"/>
        <end position="1407"/>
    </location>
</feature>
<evidence type="ECO:0000313" key="6">
    <source>
        <dbReference type="Proteomes" id="UP001056535"/>
    </source>
</evidence>
<dbReference type="Gene3D" id="2.60.120.260">
    <property type="entry name" value="Galactose-binding domain-like"/>
    <property type="match status" value="1"/>
</dbReference>
<feature type="transmembrane region" description="Helical" evidence="2">
    <location>
        <begin position="1282"/>
        <end position="1315"/>
    </location>
</feature>
<sequence length="1407" mass="147019">MTAEPERPGTASSPWGARLVLGCLALTALMFRQAPGLVVPDTKLDLTADPLAFLGRSLHLWDPHGFLGQLQNQAYGYLLPVGPFHAFLIELGLPAWVVQRLWWSVILCVAFLGTWKLARALGMGTPWTTYVAAFAYALSPRMLSEVTITSVEVWPMAMAPWVLLPLVSRAPLTWWGRIWRSALAVALVGGVNAVATGAVLVLPTLWFLTRRRTRETLLALLGWLAAVVVAMAWWLVPLLVMGAHSPPFLDWIESAVVSTLVAAPSEALRGTSHWLGYLITSSGPAWPGGRQYVDSGLLVAGSLVIAIVGLLALTRSRTPHRLFLAVGVGTGLVLVTAGHTGAVSGVLAAPVQDLLDGPLAALRNTHKFELVVRLPLVLLLASALTQLARWSRQAQLHRALLPFVTACAVVLVAAPGLASTLPRVGGHEQIAPHWQQAADWLDAQPGDGTVLVVPAASFADFTWGSTRDEPLQSLMERPFAVRDAVPLGGAGSTRWLDEIQRRLGSGDGGPDLAQALGRGGVGWVVVRNDLALTAHRTPQVAPHQALVGAGLERVADFGPPVGPAGESDSHTVRQRTVVPTPSVQIYAVPDPMTARLVPLADTLRLTGGPEDVPGLAGLSPAYLLEGSSATDSADLDGADLDGVDLDELGGTVLSDGYRRRAVDFGRAVDNLSGMMTPDQAMPDRRVNDYLVPGLGDRAPITWPAPVAAVTASSSASDVDVLGRAGPGYDPWAALDGDPGTAWLSGDLGSPQGQWWQVDFTQPQDLGTHLTVRLSASAFFAPVQSWRVVTDAGSETTVVDADSLDQELTVPEGPTTTLRIVAASVPAGTVTGAALAEVDLPGISPIAPDLQVRSASGPVDVVSLRAQQLGRSACLMLGQRPLCAGLQAQPMEEPAGLHRTVTLDTAGSYAVHGQVMPVDGEAIEELLREPGQVEVSASSRDVFATYGRPDTVVDGDEGTGWVAGVLDSAPTLTLELPQERELTGLRVSSDYFLPASRPSELSVSLDGGEPMDLVIGDGGEVSWDPVEVSEVAVTFGRSFTVTTSDPLLPGPARGLPVGVSELTLLGDADFPVPDPDRALSLPCGSGPDVTVNGTTVRTQVTGTAREVLERDRLDWRPCGDAGSVSLDAAANQITAVATDRWVPVELTLTRDGFDAELAPATPLELTRPTPAEVRVDLPARTEDSLVVLAQNFGSGWSAALAGEEGAPTPLEPLVVDGWQQGFVVPAGVAGTLEARFGPDGAYRAGLGLGFGALLLLVGAGLWRPGRQDGTRPALPQRAATLTLPARAALVGLFALALAGVWGLLLGVLAGVVLTLVARRTAEGSRSAVALAVPALTGVVGAALLAWAGPRPQGSDLTAVLPQVLLVLTIVLVLVAAAVTDPPRLRTPHVGPRSAGPVSDGSRPADPSP</sequence>
<feature type="domain" description="Alpha-(1-&gt;3)-arabinofuranosyltransferase N-terminal GT-C" evidence="3">
    <location>
        <begin position="26"/>
        <end position="680"/>
    </location>
</feature>
<feature type="transmembrane region" description="Helical" evidence="2">
    <location>
        <begin position="217"/>
        <end position="236"/>
    </location>
</feature>
<feature type="transmembrane region" description="Helical" evidence="2">
    <location>
        <begin position="322"/>
        <end position="350"/>
    </location>
</feature>
<evidence type="ECO:0000259" key="4">
    <source>
        <dbReference type="Pfam" id="PF24607"/>
    </source>
</evidence>
<dbReference type="Proteomes" id="UP001056535">
    <property type="component" value="Chromosome"/>
</dbReference>
<feature type="transmembrane region" description="Helical" evidence="2">
    <location>
        <begin position="400"/>
        <end position="418"/>
    </location>
</feature>
<feature type="domain" description="Arabinofuranosyltransferase D third carbohydrate binding module" evidence="4">
    <location>
        <begin position="936"/>
        <end position="1073"/>
    </location>
</feature>
<evidence type="ECO:0000256" key="2">
    <source>
        <dbReference type="SAM" id="Phobius"/>
    </source>
</evidence>
<feature type="transmembrane region" description="Helical" evidence="2">
    <location>
        <begin position="183"/>
        <end position="208"/>
    </location>
</feature>
<keyword evidence="2" id="KW-0472">Membrane</keyword>
<organism evidence="5 6">
    <name type="scientific">Ornithinimicrobium cryptoxanthini</name>
    <dbReference type="NCBI Taxonomy" id="2934161"/>
    <lineage>
        <taxon>Bacteria</taxon>
        <taxon>Bacillati</taxon>
        <taxon>Actinomycetota</taxon>
        <taxon>Actinomycetes</taxon>
        <taxon>Micrococcales</taxon>
        <taxon>Ornithinimicrobiaceae</taxon>
        <taxon>Ornithinimicrobium</taxon>
    </lineage>
</organism>
<dbReference type="Pfam" id="PF11847">
    <property type="entry name" value="GT-C_AftD"/>
    <property type="match status" value="1"/>
</dbReference>
<dbReference type="InterPro" id="IPR056997">
    <property type="entry name" value="CBM_AftD"/>
</dbReference>
<dbReference type="InterPro" id="IPR021798">
    <property type="entry name" value="AftD_N"/>
</dbReference>
<keyword evidence="6" id="KW-1185">Reference proteome</keyword>
<feature type="transmembrane region" description="Helical" evidence="2">
    <location>
        <begin position="1358"/>
        <end position="1377"/>
    </location>
</feature>
<dbReference type="SUPFAM" id="SSF49785">
    <property type="entry name" value="Galactose-binding domain-like"/>
    <property type="match status" value="1"/>
</dbReference>
<keyword evidence="2" id="KW-0812">Transmembrane</keyword>
<name>A0ABY4YJJ1_9MICO</name>
<feature type="transmembrane region" description="Helical" evidence="2">
    <location>
        <begin position="1327"/>
        <end position="1346"/>
    </location>
</feature>
<accession>A0ABY4YJJ1</accession>
<evidence type="ECO:0000259" key="3">
    <source>
        <dbReference type="Pfam" id="PF11847"/>
    </source>
</evidence>